<keyword evidence="3" id="KW-0812">Transmembrane</keyword>
<feature type="region of interest" description="Disordered" evidence="2">
    <location>
        <begin position="950"/>
        <end position="982"/>
    </location>
</feature>
<feature type="transmembrane region" description="Helical" evidence="3">
    <location>
        <begin position="45"/>
        <end position="66"/>
    </location>
</feature>
<name>A0A540KN96_MALBA</name>
<dbReference type="EMBL" id="VIEB01001079">
    <property type="protein sequence ID" value="TQD75694.1"/>
    <property type="molecule type" value="Genomic_DNA"/>
</dbReference>
<dbReference type="STRING" id="106549.A0A540KN96"/>
<comment type="caution">
    <text evidence="5">The sequence shown here is derived from an EMBL/GenBank/DDBJ whole genome shotgun (WGS) entry which is preliminary data.</text>
</comment>
<keyword evidence="1" id="KW-0808">Transferase</keyword>
<keyword evidence="6" id="KW-1185">Reference proteome</keyword>
<dbReference type="PANTHER" id="PTHR46635:SF1">
    <property type="entry name" value="GLYCOSYL TRANSFERASE FAMILY 1 PROTEIN"/>
    <property type="match status" value="1"/>
</dbReference>
<sequence length="1480" mass="168272">MGSLESGVPLKRDPLGRSSSNGRSPFLQRPRSKFSRFLLLKRLDYLQWICTVGVFLFFVVLFQMYLPGSVIENEKSEDLMKNVGWSSEDLRFLKDLGLLDFGEDIRFEPSKLLEKFQKEAREASRSPALNRTRQQRFGYRKPQLAIVFADLSVDSQQLLMVTVAAALQEIGYTISVYSLEDGPVHDIWRGLGVPVSMIQNTDQPELNVDWLNYNGILVNSLEAKGIFSCFLQEPFKSLPIIWTIHEQALAARSRKYSSNMQIELLNDWKRLFNRSTVVVFPNHFLPMIYSVFDAGNFFVIPGSPAEACKADSLMDSDKNNLRARMGFDSEDVVITIVGSQFLYRGLWLEHSIVLRAVLPLLEDSSLVNNSYSHLKIIVLNGDSASNYSLVVEAIAHSLKYPSGIVKHVAVDMDADSVLSMSDVVIYGSFLEEQSFPDILVKAMCLEKPIVAPDLSMIRKHVDNRVNGYLFPKENIGALSQILLQVFSKGKLSPLAHSIASIGRGTAKSLMVSETVEGYASLLENVLMLPSEVALPRDVVKIPPKLKERWQWHLFEAVSNSTFLDRNLRSNAFLDDFEEQYNRTQEESLNATSATNYSFIYSIWEEEKYIQMVSTKRRREEEMLKDRSVQSHGTWEEVYRNAKRIDRSKNDLHERDEGELERTGQPLCIYEPYIGEGTWPFLHLKSLYRGIGLSTKGRRPRADDVEAPSRLPLLNKPYYRDASLSGIAENELLEAIQTRRHGDTLYFWARMDDDPRNPLKQDFWSFCDGINAGNCKSAFSEALKRMYGVNYNLEFIPPMPVDGDTWSVMHSWALPTKSFLEFVMFSRMFVDAMDAQMYDEHHSSGRCYLSLSKDKHCYSRLLELLINVWAYHSARRMVYVHPETGVMQEQHRFKSRKGHMWIKWFSYSTLKSMDEDLAEESDLEHPTRRWLWPSTGEVFWQVQTLNKCTSKIPDNSKEDVSRNPTVRESEKDGDRCTRTHANTSRDGQICEPSCYSVRLKGLLPSPRDIRRSLARELVVLQEKLDEFNAKKSQNPTQGVWTVKHMEELGVNTNNGNCKPEQRREEVTGLGEGLPDGVSDSCHHGTDHCQGEMLRNVKPEPGLRAEEPGRCNHLHAAAEMNCMIDERNALTESTILEPGMIDEHNALNESTILDPEIVEQVELSPDVTSLNACAYVTEKEAEMQELAELPQDMTDEHNALNESKEIEEVGVMTEDDSLQSGEEHRVAFDVTSQPDGTSNTDQLERRQEGAVEEQPIVQSEKQVDLQPQEQVRKDDLLPLASESIETQALSLPVETEAHDDFMHEDGPLDIIHDHHSGQPMEDEVPIERSTKDSEHLRAETVIEDAKMQESKLECEDKKNAPPNVAETVAEDVFSEIQSTPVQKSESLPEKQVAIEASSIDGDVTELESGRKLIEENEKLRAMMQKFMEAGNEQLHAISNLTGRVKDLENKLARKKKVKGRRLPSRARPSNNCSKDMDAGVAM</sequence>
<keyword evidence="3" id="KW-0472">Membrane</keyword>
<feature type="compositionally biased region" description="Basic residues" evidence="2">
    <location>
        <begin position="1453"/>
        <end position="1462"/>
    </location>
</feature>
<feature type="region of interest" description="Disordered" evidence="2">
    <location>
        <begin position="1226"/>
        <end position="1268"/>
    </location>
</feature>
<dbReference type="GO" id="GO:0016757">
    <property type="term" value="F:glycosyltransferase activity"/>
    <property type="evidence" value="ECO:0007669"/>
    <property type="project" value="UniProtKB-KW"/>
</dbReference>
<dbReference type="Pfam" id="PF00534">
    <property type="entry name" value="Glycos_transf_1"/>
    <property type="match status" value="1"/>
</dbReference>
<feature type="domain" description="Glycosyl transferase family 1" evidence="4">
    <location>
        <begin position="378"/>
        <end position="490"/>
    </location>
</feature>
<evidence type="ECO:0000256" key="2">
    <source>
        <dbReference type="SAM" id="MobiDB-lite"/>
    </source>
</evidence>
<protein>
    <recommendedName>
        <fullName evidence="4">Glycosyl transferase family 1 domain-containing protein</fullName>
    </recommendedName>
</protein>
<organism evidence="5 6">
    <name type="scientific">Malus baccata</name>
    <name type="common">Siberian crab apple</name>
    <name type="synonym">Pyrus baccata</name>
    <dbReference type="NCBI Taxonomy" id="106549"/>
    <lineage>
        <taxon>Eukaryota</taxon>
        <taxon>Viridiplantae</taxon>
        <taxon>Streptophyta</taxon>
        <taxon>Embryophyta</taxon>
        <taxon>Tracheophyta</taxon>
        <taxon>Spermatophyta</taxon>
        <taxon>Magnoliopsida</taxon>
        <taxon>eudicotyledons</taxon>
        <taxon>Gunneridae</taxon>
        <taxon>Pentapetalae</taxon>
        <taxon>rosids</taxon>
        <taxon>fabids</taxon>
        <taxon>Rosales</taxon>
        <taxon>Rosaceae</taxon>
        <taxon>Amygdaloideae</taxon>
        <taxon>Maleae</taxon>
        <taxon>Malus</taxon>
    </lineage>
</organism>
<dbReference type="Gene3D" id="3.40.50.2000">
    <property type="entry name" value="Glycogen Phosphorylase B"/>
    <property type="match status" value="1"/>
</dbReference>
<dbReference type="PANTHER" id="PTHR46635">
    <property type="entry name" value="GLYCOSYL TRANSFERASE FAMILY 1 PROTEIN"/>
    <property type="match status" value="1"/>
</dbReference>
<evidence type="ECO:0000259" key="4">
    <source>
        <dbReference type="Pfam" id="PF00534"/>
    </source>
</evidence>
<evidence type="ECO:0000313" key="6">
    <source>
        <dbReference type="Proteomes" id="UP000315295"/>
    </source>
</evidence>
<evidence type="ECO:0000256" key="3">
    <source>
        <dbReference type="SAM" id="Phobius"/>
    </source>
</evidence>
<feature type="compositionally biased region" description="Basic and acidic residues" evidence="2">
    <location>
        <begin position="1323"/>
        <end position="1332"/>
    </location>
</feature>
<proteinExistence type="predicted"/>
<accession>A0A540KN96</accession>
<dbReference type="Proteomes" id="UP000315295">
    <property type="component" value="Unassembled WGS sequence"/>
</dbReference>
<reference evidence="5 6" key="1">
    <citation type="journal article" date="2019" name="G3 (Bethesda)">
        <title>Sequencing of a Wild Apple (Malus baccata) Genome Unravels the Differences Between Cultivated and Wild Apple Species Regarding Disease Resistance and Cold Tolerance.</title>
        <authorList>
            <person name="Chen X."/>
        </authorList>
    </citation>
    <scope>NUCLEOTIDE SEQUENCE [LARGE SCALE GENOMIC DNA]</scope>
    <source>
        <strain evidence="6">cv. Shandingzi</strain>
        <tissue evidence="5">Leaves</tissue>
    </source>
</reference>
<feature type="region of interest" description="Disordered" evidence="2">
    <location>
        <begin position="1"/>
        <end position="28"/>
    </location>
</feature>
<feature type="compositionally biased region" description="Basic and acidic residues" evidence="2">
    <location>
        <begin position="953"/>
        <end position="976"/>
    </location>
</feature>
<feature type="region of interest" description="Disordered" evidence="2">
    <location>
        <begin position="1453"/>
        <end position="1480"/>
    </location>
</feature>
<gene>
    <name evidence="5" type="ORF">C1H46_038771</name>
</gene>
<dbReference type="InterPro" id="IPR001296">
    <property type="entry name" value="Glyco_trans_1"/>
</dbReference>
<dbReference type="SUPFAM" id="SSF53756">
    <property type="entry name" value="UDP-Glycosyltransferase/glycogen phosphorylase"/>
    <property type="match status" value="1"/>
</dbReference>
<evidence type="ECO:0000313" key="5">
    <source>
        <dbReference type="EMBL" id="TQD75694.1"/>
    </source>
</evidence>
<feature type="compositionally biased region" description="Polar residues" evidence="2">
    <location>
        <begin position="1254"/>
        <end position="1267"/>
    </location>
</feature>
<keyword evidence="1" id="KW-0328">Glycosyltransferase</keyword>
<evidence type="ECO:0000256" key="1">
    <source>
        <dbReference type="ARBA" id="ARBA00022676"/>
    </source>
</evidence>
<feature type="region of interest" description="Disordered" evidence="2">
    <location>
        <begin position="1307"/>
        <end position="1332"/>
    </location>
</feature>
<feature type="compositionally biased region" description="Polar residues" evidence="2">
    <location>
        <begin position="1228"/>
        <end position="1239"/>
    </location>
</feature>
<keyword evidence="3" id="KW-1133">Transmembrane helix</keyword>